<dbReference type="Proteomes" id="UP001501752">
    <property type="component" value="Unassembled WGS sequence"/>
</dbReference>
<organism evidence="1 2">
    <name type="scientific">Kitasatospora terrestris</name>
    <dbReference type="NCBI Taxonomy" id="258051"/>
    <lineage>
        <taxon>Bacteria</taxon>
        <taxon>Bacillati</taxon>
        <taxon>Actinomycetota</taxon>
        <taxon>Actinomycetes</taxon>
        <taxon>Kitasatosporales</taxon>
        <taxon>Streptomycetaceae</taxon>
        <taxon>Kitasatospora</taxon>
    </lineage>
</organism>
<comment type="caution">
    <text evidence="1">The sequence shown here is derived from an EMBL/GenBank/DDBJ whole genome shotgun (WGS) entry which is preliminary data.</text>
</comment>
<keyword evidence="2" id="KW-1185">Reference proteome</keyword>
<evidence type="ECO:0000313" key="1">
    <source>
        <dbReference type="EMBL" id="GAA4832106.1"/>
    </source>
</evidence>
<protein>
    <submittedName>
        <fullName evidence="1">Uncharacterized protein</fullName>
    </submittedName>
</protein>
<name>A0ABP9D729_9ACTN</name>
<dbReference type="EMBL" id="BAABIS010000001">
    <property type="protein sequence ID" value="GAA4832106.1"/>
    <property type="molecule type" value="Genomic_DNA"/>
</dbReference>
<reference evidence="2" key="1">
    <citation type="journal article" date="2019" name="Int. J. Syst. Evol. Microbiol.">
        <title>The Global Catalogue of Microorganisms (GCM) 10K type strain sequencing project: providing services to taxonomists for standard genome sequencing and annotation.</title>
        <authorList>
            <consortium name="The Broad Institute Genomics Platform"/>
            <consortium name="The Broad Institute Genome Sequencing Center for Infectious Disease"/>
            <person name="Wu L."/>
            <person name="Ma J."/>
        </authorList>
    </citation>
    <scope>NUCLEOTIDE SEQUENCE [LARGE SCALE GENOMIC DNA]</scope>
    <source>
        <strain evidence="2">JCM 13006</strain>
    </source>
</reference>
<accession>A0ABP9D729</accession>
<gene>
    <name evidence="1" type="ORF">GCM10023235_02970</name>
</gene>
<dbReference type="RefSeq" id="WP_345694905.1">
    <property type="nucleotide sequence ID" value="NZ_BAABIS010000001.1"/>
</dbReference>
<proteinExistence type="predicted"/>
<evidence type="ECO:0000313" key="2">
    <source>
        <dbReference type="Proteomes" id="UP001501752"/>
    </source>
</evidence>
<sequence>MIAGTTHAESGLSKTVWSDADFDEMEWHQVTIHGLCVQPGAADGALPRLMLDIDYIIRWVYPVEPEKHFTFWISPATLVFEDVRDVVGDLSFTGLPLSLDIDQLRRADPQDGEDAPHWHIEGQSFDLRFRASGFRQYLRQVPQHSPRLVLAPDARGGIAFTETAFA</sequence>